<reference evidence="1" key="1">
    <citation type="journal article" date="2022" name="Arch. Microbiol.">
        <title>Microbulbifer okhotskensis sp. nov., isolated from a deep bottom sediment of the Okhotsk Sea.</title>
        <authorList>
            <person name="Romanenko L."/>
            <person name="Kurilenko V."/>
            <person name="Otstavnykh N."/>
            <person name="Velansky P."/>
            <person name="Isaeva M."/>
            <person name="Mikhailov V."/>
        </authorList>
    </citation>
    <scope>NUCLEOTIDE SEQUENCE</scope>
    <source>
        <strain evidence="1">OS29</strain>
    </source>
</reference>
<dbReference type="EMBL" id="JALBWM010000019">
    <property type="protein sequence ID" value="MCO1334035.1"/>
    <property type="molecule type" value="Genomic_DNA"/>
</dbReference>
<dbReference type="InterPro" id="IPR021513">
    <property type="entry name" value="Phage_RSL1_Orf186"/>
</dbReference>
<gene>
    <name evidence="1" type="ORF">MO867_06735</name>
</gene>
<accession>A0A9X2J5X3</accession>
<dbReference type="RefSeq" id="WP_252465501.1">
    <property type="nucleotide sequence ID" value="NZ_JALBWM010000019.1"/>
</dbReference>
<evidence type="ECO:0000313" key="1">
    <source>
        <dbReference type="EMBL" id="MCO1334035.1"/>
    </source>
</evidence>
<proteinExistence type="predicted"/>
<name>A0A9X2J5X3_9GAMM</name>
<dbReference type="Proteomes" id="UP001139028">
    <property type="component" value="Unassembled WGS sequence"/>
</dbReference>
<sequence length="97" mass="10807">MNAAKSSNGSQSVRQKSHALTLRAGVFNQDEPKAIARSLKAAADASKQRNSDAFCSAMSMLTFYINRAGQHLPARRRRILQAAKDELRGLYGRPRRY</sequence>
<keyword evidence="2" id="KW-1185">Reference proteome</keyword>
<organism evidence="1 2">
    <name type="scientific">Microbulbifer okhotskensis</name>
    <dbReference type="NCBI Taxonomy" id="2926617"/>
    <lineage>
        <taxon>Bacteria</taxon>
        <taxon>Pseudomonadati</taxon>
        <taxon>Pseudomonadota</taxon>
        <taxon>Gammaproteobacteria</taxon>
        <taxon>Cellvibrionales</taxon>
        <taxon>Microbulbiferaceae</taxon>
        <taxon>Microbulbifer</taxon>
    </lineage>
</organism>
<dbReference type="Pfam" id="PF11373">
    <property type="entry name" value="DUF3175"/>
    <property type="match status" value="1"/>
</dbReference>
<comment type="caution">
    <text evidence="1">The sequence shown here is derived from an EMBL/GenBank/DDBJ whole genome shotgun (WGS) entry which is preliminary data.</text>
</comment>
<protein>
    <submittedName>
        <fullName evidence="1">DUF3175 domain-containing protein</fullName>
    </submittedName>
</protein>
<dbReference type="AlphaFoldDB" id="A0A9X2J5X3"/>
<evidence type="ECO:0000313" key="2">
    <source>
        <dbReference type="Proteomes" id="UP001139028"/>
    </source>
</evidence>